<evidence type="ECO:0000313" key="3">
    <source>
        <dbReference type="Proteomes" id="UP000041254"/>
    </source>
</evidence>
<feature type="coiled-coil region" evidence="1">
    <location>
        <begin position="196"/>
        <end position="223"/>
    </location>
</feature>
<evidence type="ECO:0000256" key="1">
    <source>
        <dbReference type="SAM" id="Coils"/>
    </source>
</evidence>
<organism evidence="2 3">
    <name type="scientific">Vitrella brassicaformis (strain CCMP3155)</name>
    <dbReference type="NCBI Taxonomy" id="1169540"/>
    <lineage>
        <taxon>Eukaryota</taxon>
        <taxon>Sar</taxon>
        <taxon>Alveolata</taxon>
        <taxon>Colpodellida</taxon>
        <taxon>Vitrellaceae</taxon>
        <taxon>Vitrella</taxon>
    </lineage>
</organism>
<evidence type="ECO:0008006" key="4">
    <source>
        <dbReference type="Google" id="ProtNLM"/>
    </source>
</evidence>
<name>A0A0G4F6P6_VITBC</name>
<accession>A0A0G4F6P6</accession>
<keyword evidence="1" id="KW-0175">Coiled coil</keyword>
<dbReference type="InterPro" id="IPR011333">
    <property type="entry name" value="SKP1/BTB/POZ_sf"/>
</dbReference>
<dbReference type="VEuPathDB" id="CryptoDB:Vbra_234"/>
<dbReference type="InParanoid" id="A0A0G4F6P6"/>
<protein>
    <recommendedName>
        <fullName evidence="4">Potassium channel tetramerisation-type BTB domain-containing protein</fullName>
    </recommendedName>
</protein>
<dbReference type="Proteomes" id="UP000041254">
    <property type="component" value="Unassembled WGS sequence"/>
</dbReference>
<dbReference type="EMBL" id="CDMY01000381">
    <property type="protein sequence ID" value="CEM07924.1"/>
    <property type="molecule type" value="Genomic_DNA"/>
</dbReference>
<keyword evidence="3" id="KW-1185">Reference proteome</keyword>
<dbReference type="SUPFAM" id="SSF54695">
    <property type="entry name" value="POZ domain"/>
    <property type="match status" value="1"/>
</dbReference>
<dbReference type="PhylomeDB" id="A0A0G4F6P6"/>
<proteinExistence type="predicted"/>
<evidence type="ECO:0000313" key="2">
    <source>
        <dbReference type="EMBL" id="CEM07924.1"/>
    </source>
</evidence>
<dbReference type="AlphaFoldDB" id="A0A0G4F6P6"/>
<sequence>MSEREIFDEASRALDGYRAAIEGVESEVRGLIQSRGGRWAIDEAADCGDESVHINAGGEAFVVPRRYFRSLKGTLAAEIFYKCIVGRWHDALLRDSDGRTFLDLHPPAVEIFINELVRQRWHHCKGSQHVAPTITEAPQLDVPKQHEDDPSVVFVFKLPMQPIALDAPVRDDDGSMVVMDVAQESDAAAERAPSALSDALERLAGFQRRLEALTERLEHLRETTKRRVAVMSPFLKRKDDGQGEEVVSVRVLGRRVSTRPSTLQRMGKESTIYNRFCR</sequence>
<gene>
    <name evidence="2" type="ORF">Vbra_234</name>
</gene>
<reference evidence="2 3" key="1">
    <citation type="submission" date="2014-11" db="EMBL/GenBank/DDBJ databases">
        <authorList>
            <person name="Zhu J."/>
            <person name="Qi W."/>
            <person name="Song R."/>
        </authorList>
    </citation>
    <scope>NUCLEOTIDE SEQUENCE [LARGE SCALE GENOMIC DNA]</scope>
</reference>